<dbReference type="InterPro" id="IPR000760">
    <property type="entry name" value="Inositol_monophosphatase-like"/>
</dbReference>
<keyword evidence="8" id="KW-0460">Magnesium</keyword>
<dbReference type="NCBIfam" id="TIGR02067">
    <property type="entry name" value="his_9_HisN"/>
    <property type="match status" value="1"/>
</dbReference>
<dbReference type="SUPFAM" id="SSF56655">
    <property type="entry name" value="Carbohydrate phosphatase"/>
    <property type="match status" value="1"/>
</dbReference>
<evidence type="ECO:0000256" key="11">
    <source>
        <dbReference type="NCBIfam" id="TIGR02067"/>
    </source>
</evidence>
<comment type="similarity">
    <text evidence="3">Belongs to the inositol monophosphatase superfamily.</text>
</comment>
<dbReference type="PRINTS" id="PR00377">
    <property type="entry name" value="IMPHPHTASES"/>
</dbReference>
<dbReference type="EMBL" id="CP096040">
    <property type="protein sequence ID" value="USQ94362.1"/>
    <property type="molecule type" value="Genomic_DNA"/>
</dbReference>
<evidence type="ECO:0000256" key="6">
    <source>
        <dbReference type="ARBA" id="ARBA00022723"/>
    </source>
</evidence>
<keyword evidence="7 12" id="KW-0378">Hydrolase</keyword>
<comment type="catalytic activity">
    <reaction evidence="10">
        <text>L-histidinol phosphate + H2O = L-histidinol + phosphate</text>
        <dbReference type="Rhea" id="RHEA:14465"/>
        <dbReference type="ChEBI" id="CHEBI:15377"/>
        <dbReference type="ChEBI" id="CHEBI:43474"/>
        <dbReference type="ChEBI" id="CHEBI:57699"/>
        <dbReference type="ChEBI" id="CHEBI:57980"/>
        <dbReference type="EC" id="3.1.3.15"/>
    </reaction>
</comment>
<dbReference type="Proteomes" id="UP001057520">
    <property type="component" value="Chromosome"/>
</dbReference>
<evidence type="ECO:0000313" key="13">
    <source>
        <dbReference type="Proteomes" id="UP001057520"/>
    </source>
</evidence>
<gene>
    <name evidence="12" type="primary">hisN</name>
    <name evidence="12" type="ORF">MZV50_17435</name>
</gene>
<evidence type="ECO:0000256" key="2">
    <source>
        <dbReference type="ARBA" id="ARBA00004970"/>
    </source>
</evidence>
<evidence type="ECO:0000256" key="7">
    <source>
        <dbReference type="ARBA" id="ARBA00022801"/>
    </source>
</evidence>
<dbReference type="PROSITE" id="PS00629">
    <property type="entry name" value="IMP_1"/>
    <property type="match status" value="1"/>
</dbReference>
<evidence type="ECO:0000256" key="4">
    <source>
        <dbReference type="ARBA" id="ARBA00013085"/>
    </source>
</evidence>
<dbReference type="CDD" id="cd01641">
    <property type="entry name" value="Bacterial_IMPase_like_1"/>
    <property type="match status" value="1"/>
</dbReference>
<evidence type="ECO:0000256" key="10">
    <source>
        <dbReference type="ARBA" id="ARBA00049158"/>
    </source>
</evidence>
<organism evidence="12 13">
    <name type="scientific">Caulobacter segnis</name>
    <dbReference type="NCBI Taxonomy" id="88688"/>
    <lineage>
        <taxon>Bacteria</taxon>
        <taxon>Pseudomonadati</taxon>
        <taxon>Pseudomonadota</taxon>
        <taxon>Alphaproteobacteria</taxon>
        <taxon>Caulobacterales</taxon>
        <taxon>Caulobacteraceae</taxon>
        <taxon>Caulobacter</taxon>
    </lineage>
</organism>
<dbReference type="InterPro" id="IPR011809">
    <property type="entry name" value="His_9_proposed"/>
</dbReference>
<dbReference type="PANTHER" id="PTHR20854">
    <property type="entry name" value="INOSITOL MONOPHOSPHATASE"/>
    <property type="match status" value="1"/>
</dbReference>
<dbReference type="GO" id="GO:0004401">
    <property type="term" value="F:histidinol-phosphatase activity"/>
    <property type="evidence" value="ECO:0007669"/>
    <property type="project" value="UniProtKB-EC"/>
</dbReference>
<evidence type="ECO:0000256" key="5">
    <source>
        <dbReference type="ARBA" id="ARBA00022605"/>
    </source>
</evidence>
<comment type="cofactor">
    <cofactor evidence="1">
        <name>Mg(2+)</name>
        <dbReference type="ChEBI" id="CHEBI:18420"/>
    </cofactor>
</comment>
<reference evidence="12 13" key="1">
    <citation type="submission" date="2022-04" db="EMBL/GenBank/DDBJ databases">
        <title>Genome sequence of soybean root-associated Caulobacter segnis RL271.</title>
        <authorList>
            <person name="Longley R."/>
            <person name="Bonito G."/>
            <person name="Trigodet F."/>
            <person name="Crosson S."/>
            <person name="Fiebig A."/>
        </authorList>
    </citation>
    <scope>NUCLEOTIDE SEQUENCE [LARGE SCALE GENOMIC DNA]</scope>
    <source>
        <strain evidence="12 13">RL271</strain>
    </source>
</reference>
<dbReference type="PANTHER" id="PTHR20854:SF4">
    <property type="entry name" value="INOSITOL-1-MONOPHOSPHATASE-RELATED"/>
    <property type="match status" value="1"/>
</dbReference>
<dbReference type="InterPro" id="IPR020583">
    <property type="entry name" value="Inositol_monoP_metal-BS"/>
</dbReference>
<evidence type="ECO:0000256" key="1">
    <source>
        <dbReference type="ARBA" id="ARBA00001946"/>
    </source>
</evidence>
<proteinExistence type="inferred from homology"/>
<comment type="pathway">
    <text evidence="2">Amino-acid biosynthesis; L-histidine biosynthesis; L-histidine from 5-phospho-alpha-D-ribose 1-diphosphate: step 8/9.</text>
</comment>
<dbReference type="Gene3D" id="3.40.190.80">
    <property type="match status" value="1"/>
</dbReference>
<protein>
    <recommendedName>
        <fullName evidence="4 11">Histidinol-phosphatase</fullName>
        <ecNumber evidence="4 11">3.1.3.15</ecNumber>
    </recommendedName>
</protein>
<keyword evidence="6" id="KW-0479">Metal-binding</keyword>
<evidence type="ECO:0000256" key="8">
    <source>
        <dbReference type="ARBA" id="ARBA00022842"/>
    </source>
</evidence>
<evidence type="ECO:0000256" key="9">
    <source>
        <dbReference type="ARBA" id="ARBA00023102"/>
    </source>
</evidence>
<sequence>MTLSADRLTALDAFIIDLNRASAEVILPLFRADHGLEDKGAGKNLPRDTHAAFDPVTEADRGAEAAIRRLISERFPEHGVIGEEYGEDRPDAEFVWVLDPIDGTRAFISGLPLWTTLIGLRHQGRPVLGSIGQPYVGEVFVGHAGGSRLLSRGGETPIRVRACANLNDAVIATTDADACFDGAERGAWLQVRAASKLARMGCDAYAYAMVAMGKMDMVIEAGLKSWDIEAAIPVVEGAGGLVTNWRGEPIGPNGGQMVISGDRRPLDEALVSLRRSAK</sequence>
<accession>A0ABY4ZQR3</accession>
<evidence type="ECO:0000256" key="3">
    <source>
        <dbReference type="ARBA" id="ARBA00009759"/>
    </source>
</evidence>
<keyword evidence="9" id="KW-0368">Histidine biosynthesis</keyword>
<keyword evidence="13" id="KW-1185">Reference proteome</keyword>
<dbReference type="Pfam" id="PF00459">
    <property type="entry name" value="Inositol_P"/>
    <property type="match status" value="1"/>
</dbReference>
<keyword evidence="5" id="KW-0028">Amino-acid biosynthesis</keyword>
<name>A0ABY4ZQR3_9CAUL</name>
<dbReference type="EC" id="3.1.3.15" evidence="4 11"/>
<evidence type="ECO:0000313" key="12">
    <source>
        <dbReference type="EMBL" id="USQ94362.1"/>
    </source>
</evidence>
<dbReference type="Gene3D" id="3.30.540.10">
    <property type="entry name" value="Fructose-1,6-Bisphosphatase, subunit A, domain 1"/>
    <property type="match status" value="1"/>
</dbReference>